<name>A0A3N4PVJ7_9BACT</name>
<evidence type="ECO:0000313" key="6">
    <source>
        <dbReference type="Proteomes" id="UP000278351"/>
    </source>
</evidence>
<comment type="caution">
    <text evidence="5">The sequence shown here is derived from an EMBL/GenBank/DDBJ whole genome shotgun (WGS) entry which is preliminary data.</text>
</comment>
<dbReference type="InterPro" id="IPR046335">
    <property type="entry name" value="LacI/GalR-like_sensor"/>
</dbReference>
<dbReference type="InterPro" id="IPR018060">
    <property type="entry name" value="HTH_AraC"/>
</dbReference>
<evidence type="ECO:0000256" key="2">
    <source>
        <dbReference type="ARBA" id="ARBA00023125"/>
    </source>
</evidence>
<evidence type="ECO:0000256" key="1">
    <source>
        <dbReference type="ARBA" id="ARBA00023015"/>
    </source>
</evidence>
<keyword evidence="1" id="KW-0805">Transcription regulation</keyword>
<dbReference type="SMART" id="SM00342">
    <property type="entry name" value="HTH_ARAC"/>
    <property type="match status" value="1"/>
</dbReference>
<evidence type="ECO:0000259" key="4">
    <source>
        <dbReference type="PROSITE" id="PS01124"/>
    </source>
</evidence>
<keyword evidence="2" id="KW-0238">DNA-binding</keyword>
<dbReference type="OrthoDB" id="9797097at2"/>
<accession>A0A3N4PVJ7</accession>
<keyword evidence="3" id="KW-0804">Transcription</keyword>
<proteinExistence type="predicted"/>
<gene>
    <name evidence="5" type="ORF">EGT74_00055</name>
</gene>
<organism evidence="5 6">
    <name type="scientific">Chitinophaga lutea</name>
    <dbReference type="NCBI Taxonomy" id="2488634"/>
    <lineage>
        <taxon>Bacteria</taxon>
        <taxon>Pseudomonadati</taxon>
        <taxon>Bacteroidota</taxon>
        <taxon>Chitinophagia</taxon>
        <taxon>Chitinophagales</taxon>
        <taxon>Chitinophagaceae</taxon>
        <taxon>Chitinophaga</taxon>
    </lineage>
</organism>
<dbReference type="InterPro" id="IPR009057">
    <property type="entry name" value="Homeodomain-like_sf"/>
</dbReference>
<sequence length="393" mass="44102">MKNKLKIAILLDVSRAYDRALLTGLTGYNKIHDRFVFFSYSPKYIHTGDDADALIQRVIAWRPDGIFAREVVNLQALLELGIPLIVAPHTSLYPAQINVWGDGMAMGREVAEYFISRGHKRFAFLGFKHFQWSLERQRGFTGRVGEAGASVETFIFDNTNLLWEHLPEKLAVWLNTLKRPCAVFSATDELSLLLLEAARETGAKVPDDFSIIGADNDTMICETASPTLSSVDQHVAPAGFDAAAALAGWIERGDRPAGNIMVNSYSIVTRNSTNTLAVDDEQVRTALHYITTTAPSEDIAVKDVVNATSLSRRILEKRFQLMLKSSILDEIKKVRIARIKFLLEQSELTVQQIAYELNFRNDGNITRYFRQSTGLSPLEYRSRSKQATRQTRG</sequence>
<dbReference type="RefSeq" id="WP_123844403.1">
    <property type="nucleotide sequence ID" value="NZ_RPDH01000001.1"/>
</dbReference>
<dbReference type="Pfam" id="PF13377">
    <property type="entry name" value="Peripla_BP_3"/>
    <property type="match status" value="1"/>
</dbReference>
<evidence type="ECO:0000256" key="3">
    <source>
        <dbReference type="ARBA" id="ARBA00023163"/>
    </source>
</evidence>
<dbReference type="Pfam" id="PF12833">
    <property type="entry name" value="HTH_18"/>
    <property type="match status" value="1"/>
</dbReference>
<dbReference type="Gene3D" id="1.10.10.60">
    <property type="entry name" value="Homeodomain-like"/>
    <property type="match status" value="1"/>
</dbReference>
<dbReference type="SUPFAM" id="SSF46689">
    <property type="entry name" value="Homeodomain-like"/>
    <property type="match status" value="1"/>
</dbReference>
<keyword evidence="6" id="KW-1185">Reference proteome</keyword>
<dbReference type="EMBL" id="RPDH01000001">
    <property type="protein sequence ID" value="RPE11986.1"/>
    <property type="molecule type" value="Genomic_DNA"/>
</dbReference>
<feature type="domain" description="HTH araC/xylS-type" evidence="4">
    <location>
        <begin position="284"/>
        <end position="383"/>
    </location>
</feature>
<dbReference type="GO" id="GO:0003700">
    <property type="term" value="F:DNA-binding transcription factor activity"/>
    <property type="evidence" value="ECO:0007669"/>
    <property type="project" value="InterPro"/>
</dbReference>
<evidence type="ECO:0000313" key="5">
    <source>
        <dbReference type="EMBL" id="RPE11986.1"/>
    </source>
</evidence>
<dbReference type="SUPFAM" id="SSF53822">
    <property type="entry name" value="Periplasmic binding protein-like I"/>
    <property type="match status" value="1"/>
</dbReference>
<dbReference type="AlphaFoldDB" id="A0A3N4PVJ7"/>
<dbReference type="InterPro" id="IPR028082">
    <property type="entry name" value="Peripla_BP_I"/>
</dbReference>
<dbReference type="Proteomes" id="UP000278351">
    <property type="component" value="Unassembled WGS sequence"/>
</dbReference>
<dbReference type="GO" id="GO:0000976">
    <property type="term" value="F:transcription cis-regulatory region binding"/>
    <property type="evidence" value="ECO:0007669"/>
    <property type="project" value="TreeGrafter"/>
</dbReference>
<reference evidence="5 6" key="1">
    <citation type="submission" date="2018-11" db="EMBL/GenBank/DDBJ databases">
        <title>Chitinophaga lutea sp.nov., isolate from arsenic contaminated soil.</title>
        <authorList>
            <person name="Zong Y."/>
        </authorList>
    </citation>
    <scope>NUCLEOTIDE SEQUENCE [LARGE SCALE GENOMIC DNA]</scope>
    <source>
        <strain evidence="5 6">ZY74</strain>
    </source>
</reference>
<dbReference type="PANTHER" id="PTHR30146">
    <property type="entry name" value="LACI-RELATED TRANSCRIPTIONAL REPRESSOR"/>
    <property type="match status" value="1"/>
</dbReference>
<dbReference type="PROSITE" id="PS01124">
    <property type="entry name" value="HTH_ARAC_FAMILY_2"/>
    <property type="match status" value="1"/>
</dbReference>
<dbReference type="PANTHER" id="PTHR30146:SF24">
    <property type="entry name" value="XYLOSE OPERON REGULATORY PROTEIN"/>
    <property type="match status" value="1"/>
</dbReference>
<protein>
    <submittedName>
        <fullName evidence="5">Helix-turn-helix domain-containing protein</fullName>
    </submittedName>
</protein>
<dbReference type="Gene3D" id="3.40.50.2300">
    <property type="match status" value="2"/>
</dbReference>